<feature type="binding site" evidence="1">
    <location>
        <position position="485"/>
    </location>
    <ligand>
        <name>Zn(2+)</name>
        <dbReference type="ChEBI" id="CHEBI:29105"/>
    </ligand>
</feature>
<evidence type="ECO:0000256" key="1">
    <source>
        <dbReference type="PIRSR" id="PIRSR605301-1"/>
    </source>
</evidence>
<dbReference type="InterPro" id="IPR005301">
    <property type="entry name" value="MOB_kinase_act_fam"/>
</dbReference>
<dbReference type="Proteomes" id="UP000037510">
    <property type="component" value="Unassembled WGS sequence"/>
</dbReference>
<keyword evidence="3" id="KW-1185">Reference proteome</keyword>
<dbReference type="Pfam" id="PF03637">
    <property type="entry name" value="Mob1_phocein"/>
    <property type="match status" value="2"/>
</dbReference>
<dbReference type="PANTHER" id="PTHR22599">
    <property type="entry name" value="MPS ONE BINDER KINASE ACTIVATOR-LIKE MOB"/>
    <property type="match status" value="1"/>
</dbReference>
<dbReference type="Gene3D" id="1.20.140.30">
    <property type="entry name" value="MOB kinase activator"/>
    <property type="match status" value="3"/>
</dbReference>
<organism evidence="2 3">
    <name type="scientific">Operophtera brumata</name>
    <name type="common">Winter moth</name>
    <name type="synonym">Phalaena brumata</name>
    <dbReference type="NCBI Taxonomy" id="104452"/>
    <lineage>
        <taxon>Eukaryota</taxon>
        <taxon>Metazoa</taxon>
        <taxon>Ecdysozoa</taxon>
        <taxon>Arthropoda</taxon>
        <taxon>Hexapoda</taxon>
        <taxon>Insecta</taxon>
        <taxon>Pterygota</taxon>
        <taxon>Neoptera</taxon>
        <taxon>Endopterygota</taxon>
        <taxon>Lepidoptera</taxon>
        <taxon>Glossata</taxon>
        <taxon>Ditrysia</taxon>
        <taxon>Geometroidea</taxon>
        <taxon>Geometridae</taxon>
        <taxon>Larentiinae</taxon>
        <taxon>Operophtera</taxon>
    </lineage>
</organism>
<feature type="binding site" evidence="1">
    <location>
        <position position="425"/>
    </location>
    <ligand>
        <name>Zn(2+)</name>
        <dbReference type="ChEBI" id="CHEBI:29105"/>
    </ligand>
</feature>
<dbReference type="InterPro" id="IPR036703">
    <property type="entry name" value="MOB_kinase_act_sf"/>
</dbReference>
<name>A0A0L7KQZ5_OPEBR</name>
<dbReference type="STRING" id="104452.A0A0L7KQZ5"/>
<dbReference type="SMART" id="SM01388">
    <property type="entry name" value="Mob1_phocein"/>
    <property type="match status" value="1"/>
</dbReference>
<keyword evidence="2" id="KW-0808">Transferase</keyword>
<keyword evidence="1" id="KW-0862">Zinc</keyword>
<feature type="binding site" evidence="1">
    <location>
        <position position="420"/>
    </location>
    <ligand>
        <name>Zn(2+)</name>
        <dbReference type="ChEBI" id="CHEBI:29105"/>
    </ligand>
</feature>
<reference evidence="2 3" key="1">
    <citation type="journal article" date="2015" name="Genome Biol. Evol.">
        <title>The genome of winter moth (Operophtera brumata) provides a genomic perspective on sexual dimorphism and phenology.</title>
        <authorList>
            <person name="Derks M.F."/>
            <person name="Smit S."/>
            <person name="Salis L."/>
            <person name="Schijlen E."/>
            <person name="Bossers A."/>
            <person name="Mateman C."/>
            <person name="Pijl A.S."/>
            <person name="de Ridder D."/>
            <person name="Groenen M.A."/>
            <person name="Visser M.E."/>
            <person name="Megens H.J."/>
        </authorList>
    </citation>
    <scope>NUCLEOTIDE SEQUENCE [LARGE SCALE GENOMIC DNA]</scope>
    <source>
        <strain evidence="2">WM2013NL</strain>
        <tissue evidence="2">Head and thorax</tissue>
    </source>
</reference>
<evidence type="ECO:0000313" key="2">
    <source>
        <dbReference type="EMBL" id="KOB65481.1"/>
    </source>
</evidence>
<accession>A0A0L7KQZ5</accession>
<feature type="binding site" evidence="1">
    <location>
        <position position="480"/>
    </location>
    <ligand>
        <name>Zn(2+)</name>
        <dbReference type="ChEBI" id="CHEBI:29105"/>
    </ligand>
</feature>
<evidence type="ECO:0000313" key="3">
    <source>
        <dbReference type="Proteomes" id="UP000037510"/>
    </source>
</evidence>
<comment type="caution">
    <text evidence="2">The sequence shown here is derived from an EMBL/GenBank/DDBJ whole genome shotgun (WGS) entry which is preliminary data.</text>
</comment>
<proteinExistence type="predicted"/>
<sequence length="561" mass="63194">MACFTVHYLGFFILQHRLNKSSHKKARRKERDGEPAGDPKLYLQEALLERKLPELDMRRLVELPDGLDYNEWLASHSKYLAVPAGGAELDYNEWLASHSEYLAVPAGGAELDYSEWFASHSEYLAVPAGGAELDYNEWLASHSEYLAVPAGGAELDYNEWLASHSEYLAVPAGGAELDYNEWLASHKDPNGYYFRDSSNPRSVQKSRDVTFFEDNFSQLKGTAVESVKQEPIILFDEEKQMMMKMIIIQQNQRRPQVLNGKSQLLIRNQSCAPQCRGRTYLDDTYLPTTYRRNGFQMEGRKQSPVARCLRTICNFTLVGKASLIISVSVAARPLAPTDVARAVFVPALALYRVCRSRLAPSPRLMAHAPCSFQRWRCIECSVSLAARPLAPTDGARAVFVPALALFDHVNLLYGAVSEFCTPGTCAEMAGPGGRCYAWYDERGKKARVAAPQYVDYVMTYTQRTGVVRRVLRLLFHVLAHLYAAHFRELALLRLHAHLHLTFAHLTALDRRFALLDHKETEVRLVVELMMSSASSRCCVSTRTCTSPRLTAASRCLTTKRQ</sequence>
<feature type="non-terminal residue" evidence="2">
    <location>
        <position position="561"/>
    </location>
</feature>
<dbReference type="AlphaFoldDB" id="A0A0L7KQZ5"/>
<protein>
    <submittedName>
        <fullName evidence="2">MOB kinase activator-like 2</fullName>
    </submittedName>
</protein>
<keyword evidence="1" id="KW-0479">Metal-binding</keyword>
<gene>
    <name evidence="2" type="ORF">OBRU01_22685</name>
</gene>
<dbReference type="GO" id="GO:0016301">
    <property type="term" value="F:kinase activity"/>
    <property type="evidence" value="ECO:0007669"/>
    <property type="project" value="UniProtKB-KW"/>
</dbReference>
<dbReference type="SUPFAM" id="SSF101152">
    <property type="entry name" value="Mob1/phocein"/>
    <property type="match status" value="2"/>
</dbReference>
<dbReference type="EMBL" id="JTDY01007066">
    <property type="protein sequence ID" value="KOB65481.1"/>
    <property type="molecule type" value="Genomic_DNA"/>
</dbReference>
<keyword evidence="2" id="KW-0418">Kinase</keyword>